<evidence type="ECO:0000313" key="2">
    <source>
        <dbReference type="EMBL" id="WIM93045.1"/>
    </source>
</evidence>
<dbReference type="EMBL" id="CP126980">
    <property type="protein sequence ID" value="WIM93045.1"/>
    <property type="molecule type" value="Genomic_DNA"/>
</dbReference>
<protein>
    <submittedName>
        <fullName evidence="2">Uncharacterized protein</fullName>
    </submittedName>
</protein>
<sequence>MRIDEILRGPADTTDAMAIAGAVCGVGSLAIELAAGPCFALGAVAFGDWNVRRIIHHAATTNGCVRFRTVRGGDNTPGPVYSDHSGNCRSMD</sequence>
<feature type="region of interest" description="Disordered" evidence="1">
    <location>
        <begin position="73"/>
        <end position="92"/>
    </location>
</feature>
<accession>A0ABY8WBG0</accession>
<dbReference type="RefSeq" id="WP_284914253.1">
    <property type="nucleotide sequence ID" value="NZ_CP126980.1"/>
</dbReference>
<name>A0ABY8WBG0_9ACTN</name>
<reference evidence="2 3" key="1">
    <citation type="submission" date="2023-06" db="EMBL/GenBank/DDBJ databases">
        <authorList>
            <person name="Yushchuk O."/>
            <person name="Binda E."/>
            <person name="Ruckert-Reed C."/>
            <person name="Fedorenko V."/>
            <person name="Kalinowski J."/>
            <person name="Marinelli F."/>
        </authorList>
    </citation>
    <scope>NUCLEOTIDE SEQUENCE [LARGE SCALE GENOMIC DNA]</scope>
    <source>
        <strain evidence="2 3">NRRL 3884</strain>
    </source>
</reference>
<keyword evidence="3" id="KW-1185">Reference proteome</keyword>
<evidence type="ECO:0000256" key="1">
    <source>
        <dbReference type="SAM" id="MobiDB-lite"/>
    </source>
</evidence>
<proteinExistence type="predicted"/>
<gene>
    <name evidence="2" type="ORF">ACTOB_005010</name>
</gene>
<organism evidence="2 3">
    <name type="scientific">Actinoplanes oblitus</name>
    <dbReference type="NCBI Taxonomy" id="3040509"/>
    <lineage>
        <taxon>Bacteria</taxon>
        <taxon>Bacillati</taxon>
        <taxon>Actinomycetota</taxon>
        <taxon>Actinomycetes</taxon>
        <taxon>Micromonosporales</taxon>
        <taxon>Micromonosporaceae</taxon>
        <taxon>Actinoplanes</taxon>
    </lineage>
</organism>
<evidence type="ECO:0000313" key="3">
    <source>
        <dbReference type="Proteomes" id="UP001240150"/>
    </source>
</evidence>
<dbReference type="Proteomes" id="UP001240150">
    <property type="component" value="Chromosome"/>
</dbReference>